<evidence type="ECO:0000256" key="7">
    <source>
        <dbReference type="ARBA" id="ARBA00023224"/>
    </source>
</evidence>
<keyword evidence="5 11" id="KW-1133">Transmembrane helix</keyword>
<keyword evidence="4 11" id="KW-0812">Transmembrane</keyword>
<dbReference type="InterPro" id="IPR003660">
    <property type="entry name" value="HAMP_dom"/>
</dbReference>
<comment type="subcellular location">
    <subcellularLocation>
        <location evidence="1">Cell membrane</location>
        <topology evidence="1">Multi-pass membrane protein</topology>
    </subcellularLocation>
</comment>
<dbReference type="Gene3D" id="3.30.450.20">
    <property type="entry name" value="PAS domain"/>
    <property type="match status" value="1"/>
</dbReference>
<sequence>MSAKGTVKFRGLFWRFFAISFLCILVPMLVSMITAGELSNKHFEELSSNALLSSAAEKRTQLEQALTNIERQAQSIAKEPFIVDTLSKAKANSADPDSAALEIITQNLEDNFALADGLFENIFLMYKNRAIADSIKGKSVGWEDETVGSTESLLVRNVRLSPATGRPVLTIVAPIKKEKHLGTIAMAIELLNVSRKIIESDTSEENVQTLILNSAGLVISSANPEHVFALDFQNPETGLQDFYQTISSEKTGVGFFNLEGTEYIAGYSHSSKYDMYILTYKPVKVYKEKINNLRFILSGVTIAAIITASVIIYLYSRRITRPILAVTEQAEQLAGGNLAMTIPEASKERKDELGRLSGAFANMVRSLREIIMQIAETSEQVAASSQQLYASGEQVGKAAENVGSKIMDIASGAQEQSAQIDSALSDLSKLMVQIAEVNNKTDTMEKATAHILNDISAGNRSVAESIERINKLKASTEEISKVITELGNNSNQIGEIIELISGISEQTNLLALNAAIEAARAGESGRGFSVVADEIRKLAEESADASGRIARLIVEVRNGVDTAVDKMDDSIQSVDSCVGAIEENGRIFSEINEQAEHLKDAVADVTRSVRNMTENSGSFERIMQEINNASREFVSNAQDVSASSQEQVALTEEIISFAKALASMSEELASLVNRFKL</sequence>
<dbReference type="RefSeq" id="WP_149679371.1">
    <property type="nucleotide sequence ID" value="NZ_FQZP01000050.1"/>
</dbReference>
<dbReference type="PROSITE" id="PS50885">
    <property type="entry name" value="HAMP"/>
    <property type="match status" value="1"/>
</dbReference>
<evidence type="ECO:0000256" key="2">
    <source>
        <dbReference type="ARBA" id="ARBA00022475"/>
    </source>
</evidence>
<dbReference type="InterPro" id="IPR004089">
    <property type="entry name" value="MCPsignal_dom"/>
</dbReference>
<dbReference type="GO" id="GO:0007165">
    <property type="term" value="P:signal transduction"/>
    <property type="evidence" value="ECO:0007669"/>
    <property type="project" value="UniProtKB-KW"/>
</dbReference>
<evidence type="ECO:0000256" key="8">
    <source>
        <dbReference type="ARBA" id="ARBA00029447"/>
    </source>
</evidence>
<proteinExistence type="inferred from homology"/>
<feature type="coiled-coil region" evidence="10">
    <location>
        <begin position="52"/>
        <end position="79"/>
    </location>
</feature>
<dbReference type="Pfam" id="PF02743">
    <property type="entry name" value="dCache_1"/>
    <property type="match status" value="1"/>
</dbReference>
<feature type="transmembrane region" description="Helical" evidence="11">
    <location>
        <begin position="295"/>
        <end position="315"/>
    </location>
</feature>
<feature type="domain" description="Methyl-accepting transducer" evidence="12">
    <location>
        <begin position="391"/>
        <end position="662"/>
    </location>
</feature>
<evidence type="ECO:0000256" key="4">
    <source>
        <dbReference type="ARBA" id="ARBA00022692"/>
    </source>
</evidence>
<keyword evidence="6 11" id="KW-0472">Membrane</keyword>
<evidence type="ECO:0000256" key="3">
    <source>
        <dbReference type="ARBA" id="ARBA00022500"/>
    </source>
</evidence>
<evidence type="ECO:0000256" key="1">
    <source>
        <dbReference type="ARBA" id="ARBA00004651"/>
    </source>
</evidence>
<dbReference type="AlphaFoldDB" id="A0A1M6J0B3"/>
<dbReference type="PANTHER" id="PTHR32089">
    <property type="entry name" value="METHYL-ACCEPTING CHEMOTAXIS PROTEIN MCPB"/>
    <property type="match status" value="1"/>
</dbReference>
<dbReference type="Gene3D" id="1.10.287.950">
    <property type="entry name" value="Methyl-accepting chemotaxis protein"/>
    <property type="match status" value="1"/>
</dbReference>
<keyword evidence="10" id="KW-0175">Coiled coil</keyword>
<keyword evidence="2" id="KW-1003">Cell membrane</keyword>
<feature type="domain" description="HAMP" evidence="13">
    <location>
        <begin position="317"/>
        <end position="372"/>
    </location>
</feature>
<keyword evidence="7 9" id="KW-0807">Transducer</keyword>
<evidence type="ECO:0000313" key="14">
    <source>
        <dbReference type="EMBL" id="SHJ40146.1"/>
    </source>
</evidence>
<keyword evidence="3" id="KW-0145">Chemotaxis</keyword>
<evidence type="ECO:0000313" key="15">
    <source>
        <dbReference type="Proteomes" id="UP000324781"/>
    </source>
</evidence>
<dbReference type="SMART" id="SM00283">
    <property type="entry name" value="MA"/>
    <property type="match status" value="1"/>
</dbReference>
<dbReference type="PROSITE" id="PS50111">
    <property type="entry name" value="CHEMOTAXIS_TRANSDUC_2"/>
    <property type="match status" value="1"/>
</dbReference>
<dbReference type="Proteomes" id="UP000324781">
    <property type="component" value="Unassembled WGS sequence"/>
</dbReference>
<dbReference type="SMART" id="SM00304">
    <property type="entry name" value="HAMP"/>
    <property type="match status" value="1"/>
</dbReference>
<dbReference type="OrthoDB" id="9814363at2"/>
<dbReference type="Pfam" id="PF00015">
    <property type="entry name" value="MCPsignal"/>
    <property type="match status" value="1"/>
</dbReference>
<dbReference type="GO" id="GO:0006935">
    <property type="term" value="P:chemotaxis"/>
    <property type="evidence" value="ECO:0007669"/>
    <property type="project" value="UniProtKB-KW"/>
</dbReference>
<evidence type="ECO:0000256" key="6">
    <source>
        <dbReference type="ARBA" id="ARBA00023136"/>
    </source>
</evidence>
<reference evidence="14 15" key="1">
    <citation type="submission" date="2016-11" db="EMBL/GenBank/DDBJ databases">
        <authorList>
            <person name="Varghese N."/>
            <person name="Submissions S."/>
        </authorList>
    </citation>
    <scope>NUCLEOTIDE SEQUENCE [LARGE SCALE GENOMIC DNA]</scope>
    <source>
        <strain evidence="14 15">DSM 19027</strain>
    </source>
</reference>
<dbReference type="Pfam" id="PF00672">
    <property type="entry name" value="HAMP"/>
    <property type="match status" value="1"/>
</dbReference>
<dbReference type="GO" id="GO:0005886">
    <property type="term" value="C:plasma membrane"/>
    <property type="evidence" value="ECO:0007669"/>
    <property type="project" value="UniProtKB-SubCell"/>
</dbReference>
<gene>
    <name evidence="14" type="ORF">SAMN05444373_10501</name>
</gene>
<dbReference type="CDD" id="cd06225">
    <property type="entry name" value="HAMP"/>
    <property type="match status" value="1"/>
</dbReference>
<keyword evidence="15" id="KW-1185">Reference proteome</keyword>
<evidence type="ECO:0000259" key="13">
    <source>
        <dbReference type="PROSITE" id="PS50885"/>
    </source>
</evidence>
<dbReference type="CDD" id="cd11386">
    <property type="entry name" value="MCP_signal"/>
    <property type="match status" value="1"/>
</dbReference>
<evidence type="ECO:0000256" key="11">
    <source>
        <dbReference type="SAM" id="Phobius"/>
    </source>
</evidence>
<comment type="similarity">
    <text evidence="8">Belongs to the methyl-accepting chemotaxis (MCP) protein family.</text>
</comment>
<dbReference type="EMBL" id="FQZP01000050">
    <property type="protein sequence ID" value="SHJ40146.1"/>
    <property type="molecule type" value="Genomic_DNA"/>
</dbReference>
<dbReference type="SUPFAM" id="SSF58104">
    <property type="entry name" value="Methyl-accepting chemotaxis protein (MCP) signaling domain"/>
    <property type="match status" value="1"/>
</dbReference>
<protein>
    <submittedName>
        <fullName evidence="14">Methyl-accepting chemotaxis protein</fullName>
    </submittedName>
</protein>
<accession>A0A1M6J0B3</accession>
<evidence type="ECO:0000256" key="10">
    <source>
        <dbReference type="SAM" id="Coils"/>
    </source>
</evidence>
<evidence type="ECO:0000259" key="12">
    <source>
        <dbReference type="PROSITE" id="PS50111"/>
    </source>
</evidence>
<feature type="transmembrane region" description="Helical" evidence="11">
    <location>
        <begin position="12"/>
        <end position="33"/>
    </location>
</feature>
<evidence type="ECO:0000256" key="9">
    <source>
        <dbReference type="PROSITE-ProRule" id="PRU00284"/>
    </source>
</evidence>
<organism evidence="14 15">
    <name type="scientific">Thermoclostridium caenicola</name>
    <dbReference type="NCBI Taxonomy" id="659425"/>
    <lineage>
        <taxon>Bacteria</taxon>
        <taxon>Bacillati</taxon>
        <taxon>Bacillota</taxon>
        <taxon>Clostridia</taxon>
        <taxon>Eubacteriales</taxon>
        <taxon>Oscillospiraceae</taxon>
        <taxon>Thermoclostridium</taxon>
    </lineage>
</organism>
<dbReference type="InterPro" id="IPR033479">
    <property type="entry name" value="dCache_1"/>
</dbReference>
<dbReference type="PANTHER" id="PTHR32089:SF112">
    <property type="entry name" value="LYSOZYME-LIKE PROTEIN-RELATED"/>
    <property type="match status" value="1"/>
</dbReference>
<dbReference type="Gene3D" id="1.10.8.500">
    <property type="entry name" value="HAMP domain in histidine kinase"/>
    <property type="match status" value="1"/>
</dbReference>
<evidence type="ECO:0000256" key="5">
    <source>
        <dbReference type="ARBA" id="ARBA00022989"/>
    </source>
</evidence>
<name>A0A1M6J0B3_9FIRM</name>